<dbReference type="InterPro" id="IPR037346">
    <property type="entry name" value="SOCS7_SOCS"/>
</dbReference>
<dbReference type="FunFam" id="1.10.750.20:FF:000002">
    <property type="entry name" value="Suppressor of cytokine signaling 2"/>
    <property type="match status" value="1"/>
</dbReference>
<dbReference type="Pfam" id="PF00017">
    <property type="entry name" value="SH2"/>
    <property type="match status" value="1"/>
</dbReference>
<dbReference type="SMART" id="SM00969">
    <property type="entry name" value="SOCS_box"/>
    <property type="match status" value="1"/>
</dbReference>
<gene>
    <name evidence="10" type="ORF">R5R35_000739</name>
</gene>
<dbReference type="GO" id="GO:0035556">
    <property type="term" value="P:intracellular signal transduction"/>
    <property type="evidence" value="ECO:0007669"/>
    <property type="project" value="InterPro"/>
</dbReference>
<dbReference type="InterPro" id="IPR036860">
    <property type="entry name" value="SH2_dom_sf"/>
</dbReference>
<keyword evidence="3" id="KW-0833">Ubl conjugation pathway</keyword>
<dbReference type="InterPro" id="IPR035866">
    <property type="entry name" value="SOCS7_SH2"/>
</dbReference>
<feature type="region of interest" description="Disordered" evidence="7">
    <location>
        <begin position="1"/>
        <end position="72"/>
    </location>
</feature>
<dbReference type="GO" id="GO:0005942">
    <property type="term" value="C:phosphatidylinositol 3-kinase complex"/>
    <property type="evidence" value="ECO:0007669"/>
    <property type="project" value="TreeGrafter"/>
</dbReference>
<feature type="region of interest" description="Disordered" evidence="7">
    <location>
        <begin position="361"/>
        <end position="400"/>
    </location>
</feature>
<evidence type="ECO:0000256" key="3">
    <source>
        <dbReference type="ARBA" id="ARBA00022786"/>
    </source>
</evidence>
<evidence type="ECO:0000256" key="4">
    <source>
        <dbReference type="ARBA" id="ARBA00022999"/>
    </source>
</evidence>
<feature type="compositionally biased region" description="Low complexity" evidence="7">
    <location>
        <begin position="287"/>
        <end position="298"/>
    </location>
</feature>
<keyword evidence="4 6" id="KW-0727">SH2 domain</keyword>
<accession>A0AAN9VXB2</accession>
<dbReference type="InterPro" id="IPR036036">
    <property type="entry name" value="SOCS_box-like_dom_sf"/>
</dbReference>
<dbReference type="SMART" id="SM00253">
    <property type="entry name" value="SOCS"/>
    <property type="match status" value="1"/>
</dbReference>
<feature type="compositionally biased region" description="Basic residues" evidence="7">
    <location>
        <begin position="254"/>
        <end position="274"/>
    </location>
</feature>
<dbReference type="GO" id="GO:0046854">
    <property type="term" value="P:phosphatidylinositol phosphate biosynthetic process"/>
    <property type="evidence" value="ECO:0007669"/>
    <property type="project" value="TreeGrafter"/>
</dbReference>
<feature type="region of interest" description="Disordered" evidence="7">
    <location>
        <begin position="515"/>
        <end position="547"/>
    </location>
</feature>
<evidence type="ECO:0000256" key="5">
    <source>
        <dbReference type="ARBA" id="ARBA00043952"/>
    </source>
</evidence>
<dbReference type="SUPFAM" id="SSF55550">
    <property type="entry name" value="SH2 domain"/>
    <property type="match status" value="1"/>
</dbReference>
<feature type="compositionally biased region" description="Polar residues" evidence="7">
    <location>
        <begin position="312"/>
        <end position="331"/>
    </location>
</feature>
<keyword evidence="2" id="KW-0734">Signal transduction inhibitor</keyword>
<organism evidence="10 11">
    <name type="scientific">Gryllus longicercus</name>
    <dbReference type="NCBI Taxonomy" id="2509291"/>
    <lineage>
        <taxon>Eukaryota</taxon>
        <taxon>Metazoa</taxon>
        <taxon>Ecdysozoa</taxon>
        <taxon>Arthropoda</taxon>
        <taxon>Hexapoda</taxon>
        <taxon>Insecta</taxon>
        <taxon>Pterygota</taxon>
        <taxon>Neoptera</taxon>
        <taxon>Polyneoptera</taxon>
        <taxon>Orthoptera</taxon>
        <taxon>Ensifera</taxon>
        <taxon>Gryllidea</taxon>
        <taxon>Grylloidea</taxon>
        <taxon>Gryllidae</taxon>
        <taxon>Gryllinae</taxon>
        <taxon>Gryllus</taxon>
    </lineage>
</organism>
<dbReference type="PANTHER" id="PTHR10155">
    <property type="entry name" value="PHOSPHATIDYLINOSITOL 3-KINASE REGULATORY SUBUNIT"/>
    <property type="match status" value="1"/>
</dbReference>
<keyword evidence="11" id="KW-1185">Reference proteome</keyword>
<evidence type="ECO:0000259" key="8">
    <source>
        <dbReference type="PROSITE" id="PS50001"/>
    </source>
</evidence>
<feature type="region of interest" description="Disordered" evidence="7">
    <location>
        <begin position="246"/>
        <end position="335"/>
    </location>
</feature>
<reference evidence="10 11" key="1">
    <citation type="submission" date="2024-03" db="EMBL/GenBank/DDBJ databases">
        <title>The genome assembly and annotation of the cricket Gryllus longicercus Weissman &amp; Gray.</title>
        <authorList>
            <person name="Szrajer S."/>
            <person name="Gray D."/>
            <person name="Ylla G."/>
        </authorList>
    </citation>
    <scope>NUCLEOTIDE SEQUENCE [LARGE SCALE GENOMIC DNA]</scope>
    <source>
        <strain evidence="10">DAG 2021-001</strain>
        <tissue evidence="10">Whole body minus gut</tissue>
    </source>
</reference>
<keyword evidence="1" id="KW-0341">Growth regulation</keyword>
<dbReference type="Gene3D" id="3.30.505.10">
    <property type="entry name" value="SH2 domain"/>
    <property type="match status" value="1"/>
</dbReference>
<evidence type="ECO:0000313" key="10">
    <source>
        <dbReference type="EMBL" id="KAK7870461.1"/>
    </source>
</evidence>
<name>A0AAN9VXB2_9ORTH</name>
<evidence type="ECO:0000256" key="7">
    <source>
        <dbReference type="SAM" id="MobiDB-lite"/>
    </source>
</evidence>
<proteinExistence type="predicted"/>
<evidence type="ECO:0000256" key="6">
    <source>
        <dbReference type="PROSITE-ProRule" id="PRU00191"/>
    </source>
</evidence>
<dbReference type="PANTHER" id="PTHR10155:SF5">
    <property type="entry name" value="SUPPRESSOR OF CYTOKINE SIGNALING 7"/>
    <property type="match status" value="1"/>
</dbReference>
<feature type="domain" description="SOCS box" evidence="9">
    <location>
        <begin position="671"/>
        <end position="721"/>
    </location>
</feature>
<dbReference type="CDD" id="cd03741">
    <property type="entry name" value="SOCS_SOCS7"/>
    <property type="match status" value="1"/>
</dbReference>
<protein>
    <recommendedName>
        <fullName evidence="12">Suppressor of cytokine signaling 7</fullName>
    </recommendedName>
</protein>
<dbReference type="GO" id="GO:0009968">
    <property type="term" value="P:negative regulation of signal transduction"/>
    <property type="evidence" value="ECO:0007669"/>
    <property type="project" value="UniProtKB-KW"/>
</dbReference>
<evidence type="ECO:0000256" key="2">
    <source>
        <dbReference type="ARBA" id="ARBA00022700"/>
    </source>
</evidence>
<feature type="domain" description="SH2" evidence="8">
    <location>
        <begin position="570"/>
        <end position="676"/>
    </location>
</feature>
<comment type="caution">
    <text evidence="10">The sequence shown here is derived from an EMBL/GenBank/DDBJ whole genome shotgun (WGS) entry which is preliminary data.</text>
</comment>
<dbReference type="GO" id="GO:0046935">
    <property type="term" value="F:1-phosphatidylinositol-3-kinase regulator activity"/>
    <property type="evidence" value="ECO:0007669"/>
    <property type="project" value="TreeGrafter"/>
</dbReference>
<dbReference type="EMBL" id="JAZDUA010000057">
    <property type="protein sequence ID" value="KAK7870461.1"/>
    <property type="molecule type" value="Genomic_DNA"/>
</dbReference>
<feature type="compositionally biased region" description="Low complexity" evidence="7">
    <location>
        <begin position="20"/>
        <end position="42"/>
    </location>
</feature>
<dbReference type="InterPro" id="IPR001496">
    <property type="entry name" value="SOCS_box"/>
</dbReference>
<evidence type="ECO:0008006" key="12">
    <source>
        <dbReference type="Google" id="ProtNLM"/>
    </source>
</evidence>
<feature type="compositionally biased region" description="Polar residues" evidence="7">
    <location>
        <begin position="385"/>
        <end position="400"/>
    </location>
</feature>
<dbReference type="SMART" id="SM00252">
    <property type="entry name" value="SH2"/>
    <property type="match status" value="1"/>
</dbReference>
<dbReference type="PROSITE" id="PS50001">
    <property type="entry name" value="SH2"/>
    <property type="match status" value="1"/>
</dbReference>
<evidence type="ECO:0000313" key="11">
    <source>
        <dbReference type="Proteomes" id="UP001378592"/>
    </source>
</evidence>
<evidence type="ECO:0000256" key="1">
    <source>
        <dbReference type="ARBA" id="ARBA00022604"/>
    </source>
</evidence>
<evidence type="ECO:0000259" key="9">
    <source>
        <dbReference type="PROSITE" id="PS50225"/>
    </source>
</evidence>
<dbReference type="PROSITE" id="PS50225">
    <property type="entry name" value="SOCS"/>
    <property type="match status" value="1"/>
</dbReference>
<dbReference type="CDD" id="cd10388">
    <property type="entry name" value="SH2_SOCS7"/>
    <property type="match status" value="1"/>
</dbReference>
<dbReference type="InterPro" id="IPR000980">
    <property type="entry name" value="SH2"/>
</dbReference>
<feature type="compositionally biased region" description="Polar residues" evidence="7">
    <location>
        <begin position="1"/>
        <end position="11"/>
    </location>
</feature>
<dbReference type="Proteomes" id="UP001378592">
    <property type="component" value="Unassembled WGS sequence"/>
</dbReference>
<dbReference type="AlphaFoldDB" id="A0AAN9VXB2"/>
<comment type="pathway">
    <text evidence="5">Protein modification.</text>
</comment>
<sequence length="761" mass="82293">MESPPACSTWSEAFPSSEDSGLLLTSGHSGSVSSGSCAGALALEEESDDDGKSLSTPETLSDGAADDDDDENFNTLKKGPGWPTALAPPPEFQDQPSPTILQPLYIQKFASRLVAVLLEEALLIACKATWSIHCSQECHPGGVVSILGEVSNSKSCWSGPRLCWTPELPPASANPANARLGSHSSLASSRLSSSHNSLAVPVGRGDDSSAFITSAMSHDDISDLYNVPFDSDIYAVPVDVVRPQACIPPVPPQRPRRHQHHHHHHHHRKRRRHASSGSQSELERQAALRGRAAASAARLTSGNGGGSKRHSVPSSVTGGSSARQVCSTSSTEGGGVIGCTEPVHMTLHEVRQYLQNLYSSSSDSIDNKSKTDAVPSVSAHKPGRSTHSGTSESAVKSSGSAVTVVNNNVRKHKKNTFVINIKNKKAKELCDVLPQKDNSEKDKVKKSTGRHSFSSNLKQTLCSIFRIRKPLSPDHHSAPVSVSCTVVASPEVECQAPKAPFLMRALPPLPAKAVEQLGGSEEQTSPEPVAPMPSPEEGPSGNFESEGDLAGEELSMDFAASIEKVKDYGWYWGPISGEAAEKVLSNEPDGSFIVRDSSDDHYIFSLTFKLNGCIRHVRIEHDQGNFSFGSCTKFKSHTIVDFIENAVEHSRSGRYLFFLHRRPVLGPMRVQLLHPVSRFKQVQSLQHMCRFVILKLVRRDLIPTLPLPRRLLDYLSTPHYYAEQLLEEEHQRASSVGTSPSVDGGSPAAAFLPPIFPSHLP</sequence>
<dbReference type="Pfam" id="PF07525">
    <property type="entry name" value="SOCS_box"/>
    <property type="match status" value="1"/>
</dbReference>
<dbReference type="SUPFAM" id="SSF158235">
    <property type="entry name" value="SOCS box-like"/>
    <property type="match status" value="1"/>
</dbReference>